<protein>
    <submittedName>
        <fullName evidence="5">Cellulose 1 4-beta-cellobiosidase</fullName>
    </submittedName>
</protein>
<name>R6UMH4_9BACT</name>
<dbReference type="STRING" id="1263015.BN580_00959"/>
<keyword evidence="1" id="KW-0719">Serine esterase</keyword>
<dbReference type="InterPro" id="IPR029058">
    <property type="entry name" value="AB_hydrolase_fold"/>
</dbReference>
<dbReference type="AlphaFoldDB" id="R6UMH4"/>
<keyword evidence="3" id="KW-0378">Hydrolase</keyword>
<feature type="domain" description="4-O-methyl-glucuronoyl methylesterase-like" evidence="4">
    <location>
        <begin position="83"/>
        <end position="324"/>
    </location>
</feature>
<reference evidence="5" key="1">
    <citation type="submission" date="2012-11" db="EMBL/GenBank/DDBJ databases">
        <title>Dependencies among metagenomic species, viruses, plasmids and units of genetic variation.</title>
        <authorList>
            <person name="Nielsen H.B."/>
            <person name="Almeida M."/>
            <person name="Juncker A.S."/>
            <person name="Rasmussen S."/>
            <person name="Li J."/>
            <person name="Sunagawa S."/>
            <person name="Plichta D."/>
            <person name="Gautier L."/>
            <person name="Le Chatelier E."/>
            <person name="Peletier E."/>
            <person name="Bonde I."/>
            <person name="Nielsen T."/>
            <person name="Manichanh C."/>
            <person name="Arumugam M."/>
            <person name="Batto J."/>
            <person name="Santos M.B.Q.D."/>
            <person name="Blom N."/>
            <person name="Borruel N."/>
            <person name="Burgdorf K.S."/>
            <person name="Boumezbeur F."/>
            <person name="Casellas F."/>
            <person name="Dore J."/>
            <person name="Guarner F."/>
            <person name="Hansen T."/>
            <person name="Hildebrand F."/>
            <person name="Kaas R.S."/>
            <person name="Kennedy S."/>
            <person name="Kristiansen K."/>
            <person name="Kultima J.R."/>
            <person name="Leonard P."/>
            <person name="Levenez F."/>
            <person name="Lund O."/>
            <person name="Moumen B."/>
            <person name="Le Paslier D."/>
            <person name="Pons N."/>
            <person name="Pedersen O."/>
            <person name="Prifti E."/>
            <person name="Qin J."/>
            <person name="Raes J."/>
            <person name="Tap J."/>
            <person name="Tims S."/>
            <person name="Ussery D.W."/>
            <person name="Yamada T."/>
            <person name="MetaHit consortium"/>
            <person name="Renault P."/>
            <person name="Sicheritz-Ponten T."/>
            <person name="Bork P."/>
            <person name="Wang J."/>
            <person name="Brunak S."/>
            <person name="Ehrlich S.D."/>
        </authorList>
    </citation>
    <scope>NUCLEOTIDE SEQUENCE [LARGE SCALE GENOMIC DNA]</scope>
</reference>
<dbReference type="SUPFAM" id="SSF53474">
    <property type="entry name" value="alpha/beta-Hydrolases"/>
    <property type="match status" value="1"/>
</dbReference>
<evidence type="ECO:0000313" key="5">
    <source>
        <dbReference type="EMBL" id="CDC71977.1"/>
    </source>
</evidence>
<evidence type="ECO:0000256" key="3">
    <source>
        <dbReference type="ARBA" id="ARBA00022801"/>
    </source>
</evidence>
<evidence type="ECO:0000313" key="6">
    <source>
        <dbReference type="Proteomes" id="UP000017938"/>
    </source>
</evidence>
<organism evidence="5 6">
    <name type="scientific">Candidatus Colimorpha enterica</name>
    <dbReference type="NCBI Taxonomy" id="3083063"/>
    <lineage>
        <taxon>Bacteria</taxon>
        <taxon>Pseudomonadati</taxon>
        <taxon>Bacteroidota</taxon>
        <taxon>Bacteroidia</taxon>
        <taxon>Bacteroidales</taxon>
        <taxon>Candidatus Colimorpha</taxon>
    </lineage>
</organism>
<evidence type="ECO:0000256" key="1">
    <source>
        <dbReference type="ARBA" id="ARBA00022487"/>
    </source>
</evidence>
<keyword evidence="2" id="KW-0732">Signal</keyword>
<dbReference type="GO" id="GO:0052689">
    <property type="term" value="F:carboxylic ester hydrolase activity"/>
    <property type="evidence" value="ECO:0007669"/>
    <property type="project" value="UniProtKB-KW"/>
</dbReference>
<evidence type="ECO:0000256" key="2">
    <source>
        <dbReference type="ARBA" id="ARBA00022729"/>
    </source>
</evidence>
<dbReference type="Proteomes" id="UP000017938">
    <property type="component" value="Unassembled WGS sequence"/>
</dbReference>
<comment type="caution">
    <text evidence="5">The sequence shown here is derived from an EMBL/GenBank/DDBJ whole genome shotgun (WGS) entry which is preliminary data.</text>
</comment>
<dbReference type="Gene3D" id="3.40.50.1820">
    <property type="entry name" value="alpha/beta hydrolase"/>
    <property type="match status" value="1"/>
</dbReference>
<gene>
    <name evidence="5" type="ORF">BN580_00959</name>
</gene>
<dbReference type="InterPro" id="IPR054579">
    <property type="entry name" value="GCE-like_dom"/>
</dbReference>
<sequence length="389" mass="44363">MKDNLLNEHLLKITEYKAIGELPNPFMFDNANYVSSIDEWERRKREIAKTTIDVQFGTLPPAPEIFWVEQLNCGKEHRSYKIHAGTKEKQISFVVKLIMPKGESRPIIIDGDMCAGYFMKEDFINAAVSRDIGWLLFDRTELAHDLKEERGRAGALYDIYPEYTFGALGAWAWGYSRCVDAVIKLNLPQIDCSCIVATGHSRGGKATMLAGAVDERIAIVNPNEACLVGGGCYRIEMVGDYPDLLPWRSETLKDICKETDFWIGPTMKNYIGRENELPFDTHFLKALVAPRILFVSEAAGDIWANPIGSWMTTEAAKEVYEFLGAGPNIYWYFRTGTHYHKAEDIEMLVNIICHIHDNEDISDSFYKLPFSPPEYLFSWRKPNFKLKGE</sequence>
<dbReference type="Pfam" id="PF22244">
    <property type="entry name" value="GCE_fung"/>
    <property type="match status" value="1"/>
</dbReference>
<evidence type="ECO:0000259" key="4">
    <source>
        <dbReference type="Pfam" id="PF22244"/>
    </source>
</evidence>
<accession>R6UMH4</accession>
<proteinExistence type="predicted"/>
<dbReference type="EMBL" id="CBFW010000088">
    <property type="protein sequence ID" value="CDC71977.1"/>
    <property type="molecule type" value="Genomic_DNA"/>
</dbReference>